<proteinExistence type="predicted"/>
<reference evidence="3 4" key="1">
    <citation type="submission" date="2021-10" db="EMBL/GenBank/DDBJ databases">
        <title>Alishewanella koreense sp. nov. isolated from seawater of southwestern coast in South Korea and the proposal for the reclassification of Rheinheimera perlucida and Rheinheimera tuosuensis as Arsukibacterium perlucida and Arsukibacterium tuosuensis.</title>
        <authorList>
            <person name="Kim K.H."/>
            <person name="Ruan W."/>
            <person name="Kim K.R."/>
            <person name="Baek J.H."/>
            <person name="Jeon C.O."/>
        </authorList>
    </citation>
    <scope>NUCLEOTIDE SEQUENCE [LARGE SCALE GENOMIC DNA]</scope>
    <source>
        <strain evidence="3 4">16-MA</strain>
    </source>
</reference>
<evidence type="ECO:0000259" key="2">
    <source>
        <dbReference type="Pfam" id="PF11845"/>
    </source>
</evidence>
<dbReference type="EMBL" id="JAEINI020000011">
    <property type="protein sequence ID" value="MCB5227855.1"/>
    <property type="molecule type" value="Genomic_DNA"/>
</dbReference>
<protein>
    <submittedName>
        <fullName evidence="3">DUF3365 domain-containing protein</fullName>
    </submittedName>
</protein>
<name>A0ABS8C7D8_9ALTE</name>
<evidence type="ECO:0000256" key="1">
    <source>
        <dbReference type="SAM" id="SignalP"/>
    </source>
</evidence>
<keyword evidence="4" id="KW-1185">Reference proteome</keyword>
<feature type="signal peptide" evidence="1">
    <location>
        <begin position="1"/>
        <end position="20"/>
    </location>
</feature>
<accession>A0ABS8C7D8</accession>
<dbReference type="Pfam" id="PF11845">
    <property type="entry name" value="Tll0287-like"/>
    <property type="match status" value="1"/>
</dbReference>
<feature type="domain" description="Tll0287-like" evidence="2">
    <location>
        <begin position="51"/>
        <end position="184"/>
    </location>
</feature>
<sequence>MRIFLLLLLCGLSQMANAVANDHNLDSLKLDAQTRIKGFATELKSALGSAIKQGGLSAGVAVCQEQAPMIAAKWSTDGWEVGRTSLRVRNSANIADPWEQNILQSYITALAAGADATELQHAEIVNKGEGSSFRYMQPIMLEPVCQACHGNMITEAVLQTIQEHYPADLATGFEIGELRGAFTLKKRL</sequence>
<feature type="chain" id="PRO_5046268998" evidence="1">
    <location>
        <begin position="21"/>
        <end position="188"/>
    </location>
</feature>
<evidence type="ECO:0000313" key="4">
    <source>
        <dbReference type="Proteomes" id="UP000633814"/>
    </source>
</evidence>
<evidence type="ECO:0000313" key="3">
    <source>
        <dbReference type="EMBL" id="MCB5227855.1"/>
    </source>
</evidence>
<dbReference type="RefSeq" id="WP_226751919.1">
    <property type="nucleotide sequence ID" value="NZ_JAEINI020000011.1"/>
</dbReference>
<keyword evidence="1" id="KW-0732">Signal</keyword>
<dbReference type="InterPro" id="IPR021796">
    <property type="entry name" value="Tll0287-like_dom"/>
</dbReference>
<gene>
    <name evidence="3" type="ORF">JAO78_013640</name>
</gene>
<organism evidence="3 4">
    <name type="scientific">Alishewanella maricola</name>
    <dbReference type="NCBI Taxonomy" id="2795740"/>
    <lineage>
        <taxon>Bacteria</taxon>
        <taxon>Pseudomonadati</taxon>
        <taxon>Pseudomonadota</taxon>
        <taxon>Gammaproteobacteria</taxon>
        <taxon>Alteromonadales</taxon>
        <taxon>Alteromonadaceae</taxon>
        <taxon>Alishewanella</taxon>
    </lineage>
</organism>
<comment type="caution">
    <text evidence="3">The sequence shown here is derived from an EMBL/GenBank/DDBJ whole genome shotgun (WGS) entry which is preliminary data.</text>
</comment>
<dbReference type="Proteomes" id="UP000633814">
    <property type="component" value="Unassembled WGS sequence"/>
</dbReference>